<keyword evidence="4" id="KW-1185">Reference proteome</keyword>
<gene>
    <name evidence="3" type="ORF">GCM10010515_42580</name>
</gene>
<reference evidence="3" key="1">
    <citation type="journal article" date="2014" name="Int. J. Syst. Evol. Microbiol.">
        <title>Complete genome sequence of Corynebacterium casei LMG S-19264T (=DSM 44701T), isolated from a smear-ripened cheese.</title>
        <authorList>
            <consortium name="US DOE Joint Genome Institute (JGI-PGF)"/>
            <person name="Walter F."/>
            <person name="Albersmeier A."/>
            <person name="Kalinowski J."/>
            <person name="Ruckert C."/>
        </authorList>
    </citation>
    <scope>NUCLEOTIDE SEQUENCE</scope>
    <source>
        <strain evidence="3">JCM 4956</strain>
    </source>
</reference>
<dbReference type="AlphaFoldDB" id="A0A918NG20"/>
<organism evidence="3 4">
    <name type="scientific">Streptomyces fructofermentans</name>
    <dbReference type="NCBI Taxonomy" id="152141"/>
    <lineage>
        <taxon>Bacteria</taxon>
        <taxon>Bacillati</taxon>
        <taxon>Actinomycetota</taxon>
        <taxon>Actinomycetes</taxon>
        <taxon>Kitasatosporales</taxon>
        <taxon>Streptomycetaceae</taxon>
        <taxon>Streptomyces</taxon>
    </lineage>
</organism>
<comment type="caution">
    <text evidence="3">The sequence shown here is derived from an EMBL/GenBank/DDBJ whole genome shotgun (WGS) entry which is preliminary data.</text>
</comment>
<accession>A0A918NG20</accession>
<evidence type="ECO:0000259" key="2">
    <source>
        <dbReference type="Pfam" id="PF01471"/>
    </source>
</evidence>
<dbReference type="Proteomes" id="UP000645555">
    <property type="component" value="Unassembled WGS sequence"/>
</dbReference>
<evidence type="ECO:0000256" key="1">
    <source>
        <dbReference type="SAM" id="SignalP"/>
    </source>
</evidence>
<sequence>MGLVLAGLLGGAVTMAPAAAAHGNYVHCQGRWLHERVGNSDLKVMLPAEVGYSIGIHCYLTNGDGTLAYPLSGVEVLQRALNRCYSAGLTVDGAFGDRTEAALRRAQTLAGVTVDGEYGPATRTFMKWPMYSDATGKVTCQRHGDIRRDL</sequence>
<proteinExistence type="predicted"/>
<dbReference type="Pfam" id="PF01471">
    <property type="entry name" value="PG_binding_1"/>
    <property type="match status" value="1"/>
</dbReference>
<evidence type="ECO:0000313" key="4">
    <source>
        <dbReference type="Proteomes" id="UP000645555"/>
    </source>
</evidence>
<dbReference type="InterPro" id="IPR036365">
    <property type="entry name" value="PGBD-like_sf"/>
</dbReference>
<dbReference type="EMBL" id="BMWD01000014">
    <property type="protein sequence ID" value="GGX70352.1"/>
    <property type="molecule type" value="Genomic_DNA"/>
</dbReference>
<dbReference type="InterPro" id="IPR002477">
    <property type="entry name" value="Peptidoglycan-bd-like"/>
</dbReference>
<name>A0A918NG20_9ACTN</name>
<reference evidence="3" key="2">
    <citation type="submission" date="2020-09" db="EMBL/GenBank/DDBJ databases">
        <authorList>
            <person name="Sun Q."/>
            <person name="Ohkuma M."/>
        </authorList>
    </citation>
    <scope>NUCLEOTIDE SEQUENCE</scope>
    <source>
        <strain evidence="3">JCM 4956</strain>
    </source>
</reference>
<dbReference type="InterPro" id="IPR036366">
    <property type="entry name" value="PGBDSf"/>
</dbReference>
<evidence type="ECO:0000313" key="3">
    <source>
        <dbReference type="EMBL" id="GGX70352.1"/>
    </source>
</evidence>
<feature type="signal peptide" evidence="1">
    <location>
        <begin position="1"/>
        <end position="20"/>
    </location>
</feature>
<keyword evidence="1" id="KW-0732">Signal</keyword>
<dbReference type="Gene3D" id="1.10.101.10">
    <property type="entry name" value="PGBD-like superfamily/PGBD"/>
    <property type="match status" value="1"/>
</dbReference>
<feature type="chain" id="PRO_5037908339" evidence="1">
    <location>
        <begin position="21"/>
        <end position="150"/>
    </location>
</feature>
<feature type="domain" description="Peptidoglycan binding-like" evidence="2">
    <location>
        <begin position="73"/>
        <end position="126"/>
    </location>
</feature>
<dbReference type="SUPFAM" id="SSF47090">
    <property type="entry name" value="PGBD-like"/>
    <property type="match status" value="1"/>
</dbReference>
<protein>
    <submittedName>
        <fullName evidence="3">Peptidoglycan-binding protein</fullName>
    </submittedName>
</protein>